<keyword evidence="3" id="KW-1185">Reference proteome</keyword>
<dbReference type="GO" id="GO:0043489">
    <property type="term" value="P:RNA stabilization"/>
    <property type="evidence" value="ECO:0007669"/>
    <property type="project" value="TreeGrafter"/>
</dbReference>
<evidence type="ECO:0000313" key="2">
    <source>
        <dbReference type="EMBL" id="PWW77290.1"/>
    </source>
</evidence>
<organism evidence="2 3">
    <name type="scientific">Tuber magnatum</name>
    <name type="common">white Piedmont truffle</name>
    <dbReference type="NCBI Taxonomy" id="42249"/>
    <lineage>
        <taxon>Eukaryota</taxon>
        <taxon>Fungi</taxon>
        <taxon>Dikarya</taxon>
        <taxon>Ascomycota</taxon>
        <taxon>Pezizomycotina</taxon>
        <taxon>Pezizomycetes</taxon>
        <taxon>Pezizales</taxon>
        <taxon>Tuberaceae</taxon>
        <taxon>Tuber</taxon>
    </lineage>
</organism>
<dbReference type="Proteomes" id="UP000246991">
    <property type="component" value="Unassembled WGS sequence"/>
</dbReference>
<feature type="domain" description="S1 motif" evidence="1">
    <location>
        <begin position="1"/>
        <end position="61"/>
    </location>
</feature>
<dbReference type="OrthoDB" id="10253254at2759"/>
<accession>A0A317SU36</accession>
<dbReference type="InterPro" id="IPR012340">
    <property type="entry name" value="NA-bd_OB-fold"/>
</dbReference>
<name>A0A317SU36_9PEZI</name>
<dbReference type="PANTHER" id="PTHR15838">
    <property type="entry name" value="NUCLEOLAR PROTEIN OF 40 KDA"/>
    <property type="match status" value="1"/>
</dbReference>
<comment type="caution">
    <text evidence="2">The sequence shown here is derived from an EMBL/GenBank/DDBJ whole genome shotgun (WGS) entry which is preliminary data.</text>
</comment>
<dbReference type="PROSITE" id="PS50126">
    <property type="entry name" value="S1"/>
    <property type="match status" value="1"/>
</dbReference>
<evidence type="ECO:0000313" key="3">
    <source>
        <dbReference type="Proteomes" id="UP000246991"/>
    </source>
</evidence>
<dbReference type="InterPro" id="IPR003029">
    <property type="entry name" value="S1_domain"/>
</dbReference>
<sequence>MKDFSVFVSHWNVKGKVDGVVHISATHQDRVNHPADLLSRGQSVKVKDVSVQGTRIGLSMKDVDQNTGDLDPAKRIASGATLDKLDGTGSKAISAADYPDIDEEHHTTLTGEWRFREEEDVDIEVHGEEPPFLAGQTRQSLEISPIRVVKAPDRSLNSAAIGGTALAKKRRELRQQQAADVTVEEAQKVNLNAQWQDPILVRG</sequence>
<dbReference type="SUPFAM" id="SSF50249">
    <property type="entry name" value="Nucleic acid-binding proteins"/>
    <property type="match status" value="1"/>
</dbReference>
<dbReference type="STRING" id="42249.A0A317SU36"/>
<evidence type="ECO:0000259" key="1">
    <source>
        <dbReference type="PROSITE" id="PS50126"/>
    </source>
</evidence>
<dbReference type="AlphaFoldDB" id="A0A317SU36"/>
<dbReference type="GO" id="GO:0003723">
    <property type="term" value="F:RNA binding"/>
    <property type="evidence" value="ECO:0007669"/>
    <property type="project" value="TreeGrafter"/>
</dbReference>
<protein>
    <recommendedName>
        <fullName evidence="1">S1 motif domain-containing protein</fullName>
    </recommendedName>
</protein>
<dbReference type="Gene3D" id="2.40.50.140">
    <property type="entry name" value="Nucleic acid-binding proteins"/>
    <property type="match status" value="1"/>
</dbReference>
<proteinExistence type="predicted"/>
<gene>
    <name evidence="2" type="ORF">C7212DRAFT_343487</name>
</gene>
<reference evidence="2 3" key="1">
    <citation type="submission" date="2018-03" db="EMBL/GenBank/DDBJ databases">
        <title>Genomes of Pezizomycetes fungi and the evolution of truffles.</title>
        <authorList>
            <person name="Murat C."/>
            <person name="Payen T."/>
            <person name="Noel B."/>
            <person name="Kuo A."/>
            <person name="Martin F.M."/>
        </authorList>
    </citation>
    <scope>NUCLEOTIDE SEQUENCE [LARGE SCALE GENOMIC DNA]</scope>
    <source>
        <strain evidence="2">091103-1</strain>
    </source>
</reference>
<dbReference type="EMBL" id="PYWC01000024">
    <property type="protein sequence ID" value="PWW77290.1"/>
    <property type="molecule type" value="Genomic_DNA"/>
</dbReference>
<dbReference type="PANTHER" id="PTHR15838:SF1">
    <property type="entry name" value="ZINC FINGER CCHC DOMAIN-CONTAINING PROTEIN 17"/>
    <property type="match status" value="1"/>
</dbReference>